<feature type="domain" description="Aldehyde dehydrogenase" evidence="7">
    <location>
        <begin position="19"/>
        <end position="488"/>
    </location>
</feature>
<name>A0A6A5YLQ4_9PLEO</name>
<dbReference type="EMBL" id="ML977350">
    <property type="protein sequence ID" value="KAF2108032.1"/>
    <property type="molecule type" value="Genomic_DNA"/>
</dbReference>
<evidence type="ECO:0000313" key="9">
    <source>
        <dbReference type="Proteomes" id="UP000799770"/>
    </source>
</evidence>
<dbReference type="PANTHER" id="PTHR11699">
    <property type="entry name" value="ALDEHYDE DEHYDROGENASE-RELATED"/>
    <property type="match status" value="1"/>
</dbReference>
<evidence type="ECO:0000256" key="4">
    <source>
        <dbReference type="ARBA" id="ARBA00049194"/>
    </source>
</evidence>
<gene>
    <name evidence="8" type="ORF">BDV96DRAFT_588109</name>
</gene>
<keyword evidence="2 6" id="KW-0560">Oxidoreductase</keyword>
<reference evidence="8" key="1">
    <citation type="journal article" date="2020" name="Stud. Mycol.">
        <title>101 Dothideomycetes genomes: a test case for predicting lifestyles and emergence of pathogens.</title>
        <authorList>
            <person name="Haridas S."/>
            <person name="Albert R."/>
            <person name="Binder M."/>
            <person name="Bloem J."/>
            <person name="Labutti K."/>
            <person name="Salamov A."/>
            <person name="Andreopoulos B."/>
            <person name="Baker S."/>
            <person name="Barry K."/>
            <person name="Bills G."/>
            <person name="Bluhm B."/>
            <person name="Cannon C."/>
            <person name="Castanera R."/>
            <person name="Culley D."/>
            <person name="Daum C."/>
            <person name="Ezra D."/>
            <person name="Gonzalez J."/>
            <person name="Henrissat B."/>
            <person name="Kuo A."/>
            <person name="Liang C."/>
            <person name="Lipzen A."/>
            <person name="Lutzoni F."/>
            <person name="Magnuson J."/>
            <person name="Mondo S."/>
            <person name="Nolan M."/>
            <person name="Ohm R."/>
            <person name="Pangilinan J."/>
            <person name="Park H.-J."/>
            <person name="Ramirez L."/>
            <person name="Alfaro M."/>
            <person name="Sun H."/>
            <person name="Tritt A."/>
            <person name="Yoshinaga Y."/>
            <person name="Zwiers L.-H."/>
            <person name="Turgeon B."/>
            <person name="Goodwin S."/>
            <person name="Spatafora J."/>
            <person name="Crous P."/>
            <person name="Grigoriev I."/>
        </authorList>
    </citation>
    <scope>NUCLEOTIDE SEQUENCE</scope>
    <source>
        <strain evidence="8">CBS 627.86</strain>
    </source>
</reference>
<dbReference type="EC" id="1.2.1.3" evidence="3"/>
<dbReference type="Proteomes" id="UP000799770">
    <property type="component" value="Unassembled WGS sequence"/>
</dbReference>
<dbReference type="Pfam" id="PF00171">
    <property type="entry name" value="Aldedh"/>
    <property type="match status" value="1"/>
</dbReference>
<dbReference type="CDD" id="cd07114">
    <property type="entry name" value="ALDH_DhaS"/>
    <property type="match status" value="1"/>
</dbReference>
<dbReference type="PROSITE" id="PS00687">
    <property type="entry name" value="ALDEHYDE_DEHYDR_GLU"/>
    <property type="match status" value="1"/>
</dbReference>
<dbReference type="Gene3D" id="3.40.605.10">
    <property type="entry name" value="Aldehyde Dehydrogenase, Chain A, domain 1"/>
    <property type="match status" value="1"/>
</dbReference>
<dbReference type="InterPro" id="IPR016160">
    <property type="entry name" value="Ald_DH_CS_CYS"/>
</dbReference>
<dbReference type="AlphaFoldDB" id="A0A6A5YLQ4"/>
<dbReference type="InterPro" id="IPR016161">
    <property type="entry name" value="Ald_DH/histidinol_DH"/>
</dbReference>
<dbReference type="FunFam" id="3.40.309.10:FF:000009">
    <property type="entry name" value="Aldehyde dehydrogenase A"/>
    <property type="match status" value="1"/>
</dbReference>
<evidence type="ECO:0000256" key="2">
    <source>
        <dbReference type="ARBA" id="ARBA00023002"/>
    </source>
</evidence>
<dbReference type="SUPFAM" id="SSF53720">
    <property type="entry name" value="ALDH-like"/>
    <property type="match status" value="1"/>
</dbReference>
<dbReference type="InterPro" id="IPR016163">
    <property type="entry name" value="Ald_DH_C"/>
</dbReference>
<accession>A0A6A5YLQ4</accession>
<evidence type="ECO:0000256" key="5">
    <source>
        <dbReference type="PROSITE-ProRule" id="PRU10007"/>
    </source>
</evidence>
<dbReference type="OrthoDB" id="310895at2759"/>
<comment type="similarity">
    <text evidence="1 6">Belongs to the aldehyde dehydrogenase family.</text>
</comment>
<protein>
    <recommendedName>
        <fullName evidence="3">aldehyde dehydrogenase (NAD(+))</fullName>
        <ecNumber evidence="3">1.2.1.3</ecNumber>
    </recommendedName>
</protein>
<dbReference type="FunFam" id="3.40.605.10:FF:000007">
    <property type="entry name" value="NAD/NADP-dependent betaine aldehyde dehydrogenase"/>
    <property type="match status" value="1"/>
</dbReference>
<dbReference type="InterPro" id="IPR016162">
    <property type="entry name" value="Ald_DH_N"/>
</dbReference>
<evidence type="ECO:0000259" key="7">
    <source>
        <dbReference type="Pfam" id="PF00171"/>
    </source>
</evidence>
<evidence type="ECO:0000256" key="3">
    <source>
        <dbReference type="ARBA" id="ARBA00024226"/>
    </source>
</evidence>
<keyword evidence="9" id="KW-1185">Reference proteome</keyword>
<dbReference type="Gene3D" id="3.40.309.10">
    <property type="entry name" value="Aldehyde Dehydrogenase, Chain A, domain 2"/>
    <property type="match status" value="1"/>
</dbReference>
<dbReference type="GO" id="GO:0004029">
    <property type="term" value="F:aldehyde dehydrogenase (NAD+) activity"/>
    <property type="evidence" value="ECO:0007669"/>
    <property type="project" value="UniProtKB-EC"/>
</dbReference>
<proteinExistence type="inferred from homology"/>
<dbReference type="InterPro" id="IPR029510">
    <property type="entry name" value="Ald_DH_CS_GLU"/>
</dbReference>
<dbReference type="InterPro" id="IPR015590">
    <property type="entry name" value="Aldehyde_DH_dom"/>
</dbReference>
<evidence type="ECO:0000313" key="8">
    <source>
        <dbReference type="EMBL" id="KAF2108032.1"/>
    </source>
</evidence>
<evidence type="ECO:0000256" key="6">
    <source>
        <dbReference type="RuleBase" id="RU003345"/>
    </source>
</evidence>
<evidence type="ECO:0000256" key="1">
    <source>
        <dbReference type="ARBA" id="ARBA00009986"/>
    </source>
</evidence>
<sequence length="516" mass="55588">MAKEVWQMWVDGSERPGSAEHLAIEDPSTGEIFAHCHAASLDDVDEVVQLAHRVFRAGTWSKAPRHVRADVLDNIAELLTANLPRLIDLEVRQTGRAIREMKAQVPTLVKWFKYYASLIRTEERSVLPTVGKLHNWIDRKPLGVVAQITPFNHPMLIAVKKIAPALAAGNSIVLKPSELTPLTSIELGKLMQEAGLPNGVFNVLPGDGPTTGKTLVEHSLIKKVDVTGGTPAGRAIGAIAGKNLAHFTAELGGKAPLIVFEQAHLDLAVNGIAFGSFIASGQTCVAATRIIVQNSILPQVVEKLQKVSESIERRMGSPKNMDSMMGPLISAKQLLNVRMLVDDALDAGARAVAGGKRLMSKSTLDGTDFSHGYYFPPTVLVDGPSGKIVDTRIWKEEAFGPVIVVVGFDTEEEALELANDSEFGLGAAIWTQDLSQAFRVSEGIESGICWANTHHRNDPSSPWGGINSSGVGSENGIDAYNAYTTTKSTIINYASAEEGLASDNWFREGTGEVRYG</sequence>
<comment type="catalytic activity">
    <reaction evidence="4">
        <text>an aldehyde + NAD(+) + H2O = a carboxylate + NADH + 2 H(+)</text>
        <dbReference type="Rhea" id="RHEA:16185"/>
        <dbReference type="ChEBI" id="CHEBI:15377"/>
        <dbReference type="ChEBI" id="CHEBI:15378"/>
        <dbReference type="ChEBI" id="CHEBI:17478"/>
        <dbReference type="ChEBI" id="CHEBI:29067"/>
        <dbReference type="ChEBI" id="CHEBI:57540"/>
        <dbReference type="ChEBI" id="CHEBI:57945"/>
        <dbReference type="EC" id="1.2.1.3"/>
    </reaction>
</comment>
<feature type="active site" evidence="5">
    <location>
        <position position="250"/>
    </location>
</feature>
<dbReference type="PROSITE" id="PS00070">
    <property type="entry name" value="ALDEHYDE_DEHYDR_CYS"/>
    <property type="match status" value="1"/>
</dbReference>
<organism evidence="8 9">
    <name type="scientific">Lophiotrema nucula</name>
    <dbReference type="NCBI Taxonomy" id="690887"/>
    <lineage>
        <taxon>Eukaryota</taxon>
        <taxon>Fungi</taxon>
        <taxon>Dikarya</taxon>
        <taxon>Ascomycota</taxon>
        <taxon>Pezizomycotina</taxon>
        <taxon>Dothideomycetes</taxon>
        <taxon>Pleosporomycetidae</taxon>
        <taxon>Pleosporales</taxon>
        <taxon>Lophiotremataceae</taxon>
        <taxon>Lophiotrema</taxon>
    </lineage>
</organism>